<evidence type="ECO:0000256" key="3">
    <source>
        <dbReference type="ARBA" id="ARBA00022692"/>
    </source>
</evidence>
<evidence type="ECO:0000256" key="1">
    <source>
        <dbReference type="ARBA" id="ARBA00004141"/>
    </source>
</evidence>
<evidence type="ECO:0000256" key="4">
    <source>
        <dbReference type="ARBA" id="ARBA00022989"/>
    </source>
</evidence>
<keyword evidence="8" id="KW-1185">Reference proteome</keyword>
<dbReference type="AlphaFoldDB" id="A0ABD6CEN7"/>
<accession>A0ABD6CEN7</accession>
<keyword evidence="5 6" id="KW-0472">Membrane</keyword>
<dbReference type="GO" id="GO:0016020">
    <property type="term" value="C:membrane"/>
    <property type="evidence" value="ECO:0007669"/>
    <property type="project" value="UniProtKB-SubCell"/>
</dbReference>
<name>A0ABD6CEN7_9EURY</name>
<evidence type="ECO:0000256" key="5">
    <source>
        <dbReference type="ARBA" id="ARBA00023136"/>
    </source>
</evidence>
<dbReference type="EMBL" id="JBHUDJ010000011">
    <property type="protein sequence ID" value="MFD1588314.1"/>
    <property type="molecule type" value="Genomic_DNA"/>
</dbReference>
<comment type="caution">
    <text evidence="7">The sequence shown here is derived from an EMBL/GenBank/DDBJ whole genome shotgun (WGS) entry which is preliminary data.</text>
</comment>
<evidence type="ECO:0000313" key="8">
    <source>
        <dbReference type="Proteomes" id="UP001597119"/>
    </source>
</evidence>
<sequence length="231" mass="24672">MSGFVEIMLIALTAQLAVLPGEKVQFLISGLSTHYNPIVVVSAAGAAFAGWTAVEIWFGQAIKGALPPVVLDAITAGMFLLFAFLLFRSAPDPGEETLNTDGSGIAAVEDQRLPVVGEVPDYFGGFLPIFSMMAAGEFGDKTQLVTISLALQYGAHPAIWVGEMLAIIPVSIVNAVFFYKFSHKFELRKAHFFGAGLFAFFAFDTLLSIFVGVSIWETLVGIVSSTILGVL</sequence>
<proteinExistence type="inferred from homology"/>
<evidence type="ECO:0000313" key="7">
    <source>
        <dbReference type="EMBL" id="MFD1588314.1"/>
    </source>
</evidence>
<evidence type="ECO:0000256" key="6">
    <source>
        <dbReference type="SAM" id="Phobius"/>
    </source>
</evidence>
<dbReference type="Proteomes" id="UP001597119">
    <property type="component" value="Unassembled WGS sequence"/>
</dbReference>
<evidence type="ECO:0000256" key="2">
    <source>
        <dbReference type="ARBA" id="ARBA00009190"/>
    </source>
</evidence>
<reference evidence="7 8" key="1">
    <citation type="journal article" date="2019" name="Int. J. Syst. Evol. Microbiol.">
        <title>The Global Catalogue of Microorganisms (GCM) 10K type strain sequencing project: providing services to taxonomists for standard genome sequencing and annotation.</title>
        <authorList>
            <consortium name="The Broad Institute Genomics Platform"/>
            <consortium name="The Broad Institute Genome Sequencing Center for Infectious Disease"/>
            <person name="Wu L."/>
            <person name="Ma J."/>
        </authorList>
    </citation>
    <scope>NUCLEOTIDE SEQUENCE [LARGE SCALE GENOMIC DNA]</scope>
    <source>
        <strain evidence="7 8">CGMCC 1.12125</strain>
    </source>
</reference>
<comment type="subcellular location">
    <subcellularLocation>
        <location evidence="1">Membrane</location>
        <topology evidence="1">Multi-pass membrane protein</topology>
    </subcellularLocation>
</comment>
<dbReference type="Pfam" id="PF01169">
    <property type="entry name" value="GDT1"/>
    <property type="match status" value="2"/>
</dbReference>
<keyword evidence="3 6" id="KW-0812">Transmembrane</keyword>
<dbReference type="InterPro" id="IPR001727">
    <property type="entry name" value="GDT1-like"/>
</dbReference>
<feature type="transmembrane region" description="Helical" evidence="6">
    <location>
        <begin position="65"/>
        <end position="87"/>
    </location>
</feature>
<protein>
    <submittedName>
        <fullName evidence="7">TMEM165/GDT1 family protein</fullName>
    </submittedName>
</protein>
<gene>
    <name evidence="7" type="ORF">ACFR9U_15130</name>
</gene>
<dbReference type="RefSeq" id="WP_247381518.1">
    <property type="nucleotide sequence ID" value="NZ_JALLGV010000010.1"/>
</dbReference>
<feature type="transmembrane region" description="Helical" evidence="6">
    <location>
        <begin position="158"/>
        <end position="179"/>
    </location>
</feature>
<feature type="transmembrane region" description="Helical" evidence="6">
    <location>
        <begin position="191"/>
        <end position="216"/>
    </location>
</feature>
<organism evidence="7 8">
    <name type="scientific">Halorientalis brevis</name>
    <dbReference type="NCBI Taxonomy" id="1126241"/>
    <lineage>
        <taxon>Archaea</taxon>
        <taxon>Methanobacteriati</taxon>
        <taxon>Methanobacteriota</taxon>
        <taxon>Stenosarchaea group</taxon>
        <taxon>Halobacteria</taxon>
        <taxon>Halobacteriales</taxon>
        <taxon>Haloarculaceae</taxon>
        <taxon>Halorientalis</taxon>
    </lineage>
</organism>
<feature type="transmembrane region" description="Helical" evidence="6">
    <location>
        <begin position="39"/>
        <end position="58"/>
    </location>
</feature>
<keyword evidence="4 6" id="KW-1133">Transmembrane helix</keyword>
<comment type="similarity">
    <text evidence="2">Belongs to the GDT1 family.</text>
</comment>